<gene>
    <name evidence="2" type="ORF">GGR32_001480</name>
</gene>
<keyword evidence="2" id="KW-0378">Hydrolase</keyword>
<dbReference type="AlphaFoldDB" id="A0A840EYR5"/>
<dbReference type="RefSeq" id="WP_183477539.1">
    <property type="nucleotide sequence ID" value="NZ_JACIFO010000005.1"/>
</dbReference>
<dbReference type="PROSITE" id="PS51704">
    <property type="entry name" value="GP_PDE"/>
    <property type="match status" value="1"/>
</dbReference>
<accession>A0A840EYR5</accession>
<reference evidence="2 3" key="1">
    <citation type="submission" date="2020-08" db="EMBL/GenBank/DDBJ databases">
        <title>Genomic Encyclopedia of Type Strains, Phase IV (KMG-IV): sequencing the most valuable type-strain genomes for metagenomic binning, comparative biology and taxonomic classification.</title>
        <authorList>
            <person name="Goeker M."/>
        </authorList>
    </citation>
    <scope>NUCLEOTIDE SEQUENCE [LARGE SCALE GENOMIC DNA]</scope>
    <source>
        <strain evidence="2 3">DSM 29568</strain>
    </source>
</reference>
<keyword evidence="3" id="KW-1185">Reference proteome</keyword>
<evidence type="ECO:0000313" key="2">
    <source>
        <dbReference type="EMBL" id="MBB4119184.1"/>
    </source>
</evidence>
<proteinExistence type="predicted"/>
<evidence type="ECO:0000259" key="1">
    <source>
        <dbReference type="PROSITE" id="PS51704"/>
    </source>
</evidence>
<sequence length="299" mass="34053">MKLGKRLLILGTFVGLISCNTTMDKKTVEVQGHRGDQGYFPANTIPGFISATQMGVDVLELDVVISSDNKVVVSHEPYMKASYVNLPNGTPISKTEEKAYNLYTMPYDSIKKFDVGTRKNNSFPEQKHQELYKPLLAEVFTEVEKYIKANSLPPIKYNIEIKSAAKQYDKFQPVPSVFVDLVMKEVKAFGLEENINIQSFDPEVLEQMHKNYPHIKLAYLVGKGTFEENMNKLSFAPEIYSPNYKLLTDEKTVVEIKNKKMQVIPWTVNDTTEMKRLIAINVNGIITDYPNKLLKILED</sequence>
<organism evidence="2 3">
    <name type="scientific">Mesonia hippocampi</name>
    <dbReference type="NCBI Taxonomy" id="1628250"/>
    <lineage>
        <taxon>Bacteria</taxon>
        <taxon>Pseudomonadati</taxon>
        <taxon>Bacteroidota</taxon>
        <taxon>Flavobacteriia</taxon>
        <taxon>Flavobacteriales</taxon>
        <taxon>Flavobacteriaceae</taxon>
        <taxon>Mesonia</taxon>
    </lineage>
</organism>
<dbReference type="InterPro" id="IPR030395">
    <property type="entry name" value="GP_PDE_dom"/>
</dbReference>
<dbReference type="SUPFAM" id="SSF51695">
    <property type="entry name" value="PLC-like phosphodiesterases"/>
    <property type="match status" value="1"/>
</dbReference>
<evidence type="ECO:0000313" key="3">
    <source>
        <dbReference type="Proteomes" id="UP000553034"/>
    </source>
</evidence>
<dbReference type="PANTHER" id="PTHR46211">
    <property type="entry name" value="GLYCEROPHOSPHORYL DIESTER PHOSPHODIESTERASE"/>
    <property type="match status" value="1"/>
</dbReference>
<dbReference type="Pfam" id="PF03009">
    <property type="entry name" value="GDPD"/>
    <property type="match status" value="1"/>
</dbReference>
<dbReference type="EC" id="3.1.4.46" evidence="2"/>
<protein>
    <submittedName>
        <fullName evidence="2">Glycerophosphoryl diester phosphodiesterase</fullName>
        <ecNumber evidence="2">3.1.4.46</ecNumber>
    </submittedName>
</protein>
<name>A0A840EYR5_9FLAO</name>
<dbReference type="GO" id="GO:0008889">
    <property type="term" value="F:glycerophosphodiester phosphodiesterase activity"/>
    <property type="evidence" value="ECO:0007669"/>
    <property type="project" value="UniProtKB-EC"/>
</dbReference>
<dbReference type="PROSITE" id="PS51257">
    <property type="entry name" value="PROKAR_LIPOPROTEIN"/>
    <property type="match status" value="1"/>
</dbReference>
<comment type="caution">
    <text evidence="2">The sequence shown here is derived from an EMBL/GenBank/DDBJ whole genome shotgun (WGS) entry which is preliminary data.</text>
</comment>
<dbReference type="InterPro" id="IPR017946">
    <property type="entry name" value="PLC-like_Pdiesterase_TIM-brl"/>
</dbReference>
<dbReference type="Proteomes" id="UP000553034">
    <property type="component" value="Unassembled WGS sequence"/>
</dbReference>
<dbReference type="GO" id="GO:0006629">
    <property type="term" value="P:lipid metabolic process"/>
    <property type="evidence" value="ECO:0007669"/>
    <property type="project" value="InterPro"/>
</dbReference>
<dbReference type="PANTHER" id="PTHR46211:SF14">
    <property type="entry name" value="GLYCEROPHOSPHODIESTER PHOSPHODIESTERASE"/>
    <property type="match status" value="1"/>
</dbReference>
<dbReference type="Gene3D" id="3.20.20.190">
    <property type="entry name" value="Phosphatidylinositol (PI) phosphodiesterase"/>
    <property type="match status" value="1"/>
</dbReference>
<feature type="domain" description="GP-PDE" evidence="1">
    <location>
        <begin position="28"/>
        <end position="297"/>
    </location>
</feature>
<dbReference type="EMBL" id="JACIFO010000005">
    <property type="protein sequence ID" value="MBB4119184.1"/>
    <property type="molecule type" value="Genomic_DNA"/>
</dbReference>